<dbReference type="EMBL" id="JABEQG010000026">
    <property type="protein sequence ID" value="MBB2157231.1"/>
    <property type="molecule type" value="Genomic_DNA"/>
</dbReference>
<feature type="region of interest" description="Disordered" evidence="1">
    <location>
        <begin position="63"/>
        <end position="94"/>
    </location>
</feature>
<evidence type="ECO:0000256" key="1">
    <source>
        <dbReference type="SAM" id="MobiDB-lite"/>
    </source>
</evidence>
<evidence type="ECO:0000313" key="2">
    <source>
        <dbReference type="EMBL" id="MBB2157231.1"/>
    </source>
</evidence>
<organism evidence="2 3">
    <name type="scientific">Gluconacetobacter diazotrophicus</name>
    <name type="common">Acetobacter diazotrophicus</name>
    <dbReference type="NCBI Taxonomy" id="33996"/>
    <lineage>
        <taxon>Bacteria</taxon>
        <taxon>Pseudomonadati</taxon>
        <taxon>Pseudomonadota</taxon>
        <taxon>Alphaproteobacteria</taxon>
        <taxon>Acetobacterales</taxon>
        <taxon>Acetobacteraceae</taxon>
        <taxon>Gluconacetobacter</taxon>
    </lineage>
</organism>
<dbReference type="Proteomes" id="UP000550787">
    <property type="component" value="Unassembled WGS sequence"/>
</dbReference>
<gene>
    <name evidence="2" type="ORF">HLH33_13070</name>
</gene>
<reference evidence="2 3" key="1">
    <citation type="submission" date="2020-04" db="EMBL/GenBank/DDBJ databases">
        <title>Description of novel Gluconacetobacter.</title>
        <authorList>
            <person name="Sombolestani A."/>
        </authorList>
    </citation>
    <scope>NUCLEOTIDE SEQUENCE [LARGE SCALE GENOMIC DNA]</scope>
    <source>
        <strain evidence="2 3">LMG 7603</strain>
    </source>
</reference>
<dbReference type="AlphaFoldDB" id="A0A7W4I6L6"/>
<accession>A0A7W4I6L6</accession>
<name>A0A7W4I6L6_GLUDI</name>
<comment type="caution">
    <text evidence="2">The sequence shown here is derived from an EMBL/GenBank/DDBJ whole genome shotgun (WGS) entry which is preliminary data.</text>
</comment>
<evidence type="ECO:0000313" key="3">
    <source>
        <dbReference type="Proteomes" id="UP000550787"/>
    </source>
</evidence>
<proteinExistence type="predicted"/>
<dbReference type="RefSeq" id="WP_183116108.1">
    <property type="nucleotide sequence ID" value="NZ_JABEQG010000026.1"/>
</dbReference>
<sequence>MNAHHPRTPLETVTVPRAELETHTALTSLMDRTLGILMKKAPRDGTDLLDLDRAYHHARAVIQAERDSRPARTPAVTIGRPYRPRRARIGGIAP</sequence>
<protein>
    <submittedName>
        <fullName evidence="2">Uncharacterized protein</fullName>
    </submittedName>
</protein>